<dbReference type="InterPro" id="IPR029058">
    <property type="entry name" value="AB_hydrolase_fold"/>
</dbReference>
<dbReference type="InterPro" id="IPR029068">
    <property type="entry name" value="Glyas_Bleomycin-R_OHBP_Dase"/>
</dbReference>
<dbReference type="SUPFAM" id="SSF54593">
    <property type="entry name" value="Glyoxalase/Bleomycin resistance protein/Dihydroxybiphenyl dioxygenase"/>
    <property type="match status" value="1"/>
</dbReference>
<name>A0ABP8S0W4_9PSEU</name>
<protein>
    <recommendedName>
        <fullName evidence="1">VOC domain-containing protein</fullName>
    </recommendedName>
</protein>
<sequence>MTAISGVHHVKLPVTDVARSGAWYERVLGFTTAIEFVEDGVLRGVALGHPSGVQIALRHDPERAAAMSGFDAVALAVPDRAAVAGWQRRLDEMGEPHGEVLTGHAGGAVLVGVRDPDGVEIRLYTDETAPEHRLQVAGGEITWTDSGGDGPLVLLVHAGVFGAWFDRLVAEPALDALRVVSVRRAGYGTTPTRALSFADHAAHCAALLDELGGQPATVVGHSSGSAIALQLAADRPDLVRGLVLAEPPLLDPLADPADLDALHATAAPVIGGAIGAAAAGDLPSAYDAFMDLVCGPDHRAVVAAALGEDGLDRAVRESAFFFADEIGAASRWTFDAKVDAPVLLVQGGDSPPVTHHLVAHLAGLLPDARVATIDGDNHLLPLRSPAALARLVAEHTG</sequence>
<dbReference type="EMBL" id="BAABGT010000087">
    <property type="protein sequence ID" value="GAA4554932.1"/>
    <property type="molecule type" value="Genomic_DNA"/>
</dbReference>
<dbReference type="Pfam" id="PF12697">
    <property type="entry name" value="Abhydrolase_6"/>
    <property type="match status" value="1"/>
</dbReference>
<gene>
    <name evidence="2" type="ORF">GCM10023175_54220</name>
</gene>
<comment type="caution">
    <text evidence="2">The sequence shown here is derived from an EMBL/GenBank/DDBJ whole genome shotgun (WGS) entry which is preliminary data.</text>
</comment>
<evidence type="ECO:0000259" key="1">
    <source>
        <dbReference type="PROSITE" id="PS51819"/>
    </source>
</evidence>
<dbReference type="PANTHER" id="PTHR43433:SF5">
    <property type="entry name" value="AB HYDROLASE-1 DOMAIN-CONTAINING PROTEIN"/>
    <property type="match status" value="1"/>
</dbReference>
<dbReference type="InterPro" id="IPR037523">
    <property type="entry name" value="VOC_core"/>
</dbReference>
<dbReference type="InterPro" id="IPR000073">
    <property type="entry name" value="AB_hydrolase_1"/>
</dbReference>
<dbReference type="Proteomes" id="UP001501598">
    <property type="component" value="Unassembled WGS sequence"/>
</dbReference>
<dbReference type="RefSeq" id="WP_345424516.1">
    <property type="nucleotide sequence ID" value="NZ_BAABGT010000087.1"/>
</dbReference>
<organism evidence="2 3">
    <name type="scientific">Pseudonocardia xishanensis</name>
    <dbReference type="NCBI Taxonomy" id="630995"/>
    <lineage>
        <taxon>Bacteria</taxon>
        <taxon>Bacillati</taxon>
        <taxon>Actinomycetota</taxon>
        <taxon>Actinomycetes</taxon>
        <taxon>Pseudonocardiales</taxon>
        <taxon>Pseudonocardiaceae</taxon>
        <taxon>Pseudonocardia</taxon>
    </lineage>
</organism>
<evidence type="ECO:0000313" key="3">
    <source>
        <dbReference type="Proteomes" id="UP001501598"/>
    </source>
</evidence>
<feature type="domain" description="VOC" evidence="1">
    <location>
        <begin position="6"/>
        <end position="126"/>
    </location>
</feature>
<dbReference type="Gene3D" id="3.40.50.1820">
    <property type="entry name" value="alpha/beta hydrolase"/>
    <property type="match status" value="1"/>
</dbReference>
<keyword evidence="3" id="KW-1185">Reference proteome</keyword>
<dbReference type="CDD" id="cd06587">
    <property type="entry name" value="VOC"/>
    <property type="match status" value="1"/>
</dbReference>
<evidence type="ECO:0000313" key="2">
    <source>
        <dbReference type="EMBL" id="GAA4554932.1"/>
    </source>
</evidence>
<dbReference type="InterPro" id="IPR004360">
    <property type="entry name" value="Glyas_Fos-R_dOase_dom"/>
</dbReference>
<dbReference type="Gene3D" id="3.10.180.10">
    <property type="entry name" value="2,3-Dihydroxybiphenyl 1,2-Dioxygenase, domain 1"/>
    <property type="match status" value="1"/>
</dbReference>
<dbReference type="SUPFAM" id="SSF53474">
    <property type="entry name" value="alpha/beta-Hydrolases"/>
    <property type="match status" value="1"/>
</dbReference>
<reference evidence="3" key="1">
    <citation type="journal article" date="2019" name="Int. J. Syst. Evol. Microbiol.">
        <title>The Global Catalogue of Microorganisms (GCM) 10K type strain sequencing project: providing services to taxonomists for standard genome sequencing and annotation.</title>
        <authorList>
            <consortium name="The Broad Institute Genomics Platform"/>
            <consortium name="The Broad Institute Genome Sequencing Center for Infectious Disease"/>
            <person name="Wu L."/>
            <person name="Ma J."/>
        </authorList>
    </citation>
    <scope>NUCLEOTIDE SEQUENCE [LARGE SCALE GENOMIC DNA]</scope>
    <source>
        <strain evidence="3">JCM 17906</strain>
    </source>
</reference>
<proteinExistence type="predicted"/>
<dbReference type="InterPro" id="IPR050471">
    <property type="entry name" value="AB_hydrolase"/>
</dbReference>
<dbReference type="Pfam" id="PF00903">
    <property type="entry name" value="Glyoxalase"/>
    <property type="match status" value="1"/>
</dbReference>
<accession>A0ABP8S0W4</accession>
<dbReference type="PROSITE" id="PS51819">
    <property type="entry name" value="VOC"/>
    <property type="match status" value="1"/>
</dbReference>
<dbReference type="PANTHER" id="PTHR43433">
    <property type="entry name" value="HYDROLASE, ALPHA/BETA FOLD FAMILY PROTEIN"/>
    <property type="match status" value="1"/>
</dbReference>